<dbReference type="EMBL" id="MU001671">
    <property type="protein sequence ID" value="KAF2461521.1"/>
    <property type="molecule type" value="Genomic_DNA"/>
</dbReference>
<dbReference type="Gene3D" id="2.40.40.10">
    <property type="entry name" value="RlpA-like domain"/>
    <property type="match status" value="1"/>
</dbReference>
<feature type="compositionally biased region" description="Low complexity" evidence="2">
    <location>
        <begin position="121"/>
        <end position="158"/>
    </location>
</feature>
<dbReference type="InterPro" id="IPR051477">
    <property type="entry name" value="Expansin_CellWall"/>
</dbReference>
<sequence length="282" mass="28693">MKTFSLLSALPLLGSLTAAAPVNKRDMVWVTETAEVVETVAVTVTVWVNPTDNVPEATATPGQFVEGAPQAEYSPDGGPAVPTTTLTSPSSSESAAPLSPPPSFTPEAAPAPESTTLEVIAPASSSAPAPASQAPEPETSEAPAYAPPSTSSEEAPVSLSTAEPNISSSSGSSSSGETFTGDITYYTPGLGSCGFTNSEGDDIVALAAGMMTSVSTGNSNNNPYCGKKITIEYEGNTHTAEIVDTCPGCDGASLDLTQSLFEKVAPNGDGRVHGVNWWFNDA</sequence>
<proteinExistence type="predicted"/>
<dbReference type="InterPro" id="IPR036908">
    <property type="entry name" value="RlpA-like_sf"/>
</dbReference>
<evidence type="ECO:0000313" key="5">
    <source>
        <dbReference type="Proteomes" id="UP000799766"/>
    </source>
</evidence>
<evidence type="ECO:0000256" key="3">
    <source>
        <dbReference type="SAM" id="SignalP"/>
    </source>
</evidence>
<accession>A0A6A6PC14</accession>
<dbReference type="PANTHER" id="PTHR31836">
    <property type="match status" value="1"/>
</dbReference>
<protein>
    <submittedName>
        <fullName evidence="4">RlpA-like double-psi beta-barrel-protein domain-containing protein-containing protein</fullName>
    </submittedName>
</protein>
<dbReference type="AlphaFoldDB" id="A0A6A6PC14"/>
<evidence type="ECO:0000313" key="4">
    <source>
        <dbReference type="EMBL" id="KAF2461521.1"/>
    </source>
</evidence>
<feature type="region of interest" description="Disordered" evidence="2">
    <location>
        <begin position="67"/>
        <end position="178"/>
    </location>
</feature>
<gene>
    <name evidence="4" type="ORF">BDY21DRAFT_332439</name>
</gene>
<feature type="compositionally biased region" description="Low complexity" evidence="2">
    <location>
        <begin position="167"/>
        <end position="176"/>
    </location>
</feature>
<organism evidence="4 5">
    <name type="scientific">Lineolata rhizophorae</name>
    <dbReference type="NCBI Taxonomy" id="578093"/>
    <lineage>
        <taxon>Eukaryota</taxon>
        <taxon>Fungi</taxon>
        <taxon>Dikarya</taxon>
        <taxon>Ascomycota</taxon>
        <taxon>Pezizomycotina</taxon>
        <taxon>Dothideomycetes</taxon>
        <taxon>Dothideomycetes incertae sedis</taxon>
        <taxon>Lineolatales</taxon>
        <taxon>Lineolataceae</taxon>
        <taxon>Lineolata</taxon>
    </lineage>
</organism>
<feature type="chain" id="PRO_5025347780" evidence="3">
    <location>
        <begin position="20"/>
        <end position="282"/>
    </location>
</feature>
<keyword evidence="5" id="KW-1185">Reference proteome</keyword>
<keyword evidence="1 3" id="KW-0732">Signal</keyword>
<evidence type="ECO:0000256" key="2">
    <source>
        <dbReference type="SAM" id="MobiDB-lite"/>
    </source>
</evidence>
<dbReference type="Proteomes" id="UP000799766">
    <property type="component" value="Unassembled WGS sequence"/>
</dbReference>
<dbReference type="OrthoDB" id="406505at2759"/>
<reference evidence="4" key="1">
    <citation type="journal article" date="2020" name="Stud. Mycol.">
        <title>101 Dothideomycetes genomes: a test case for predicting lifestyles and emergence of pathogens.</title>
        <authorList>
            <person name="Haridas S."/>
            <person name="Albert R."/>
            <person name="Binder M."/>
            <person name="Bloem J."/>
            <person name="Labutti K."/>
            <person name="Salamov A."/>
            <person name="Andreopoulos B."/>
            <person name="Baker S."/>
            <person name="Barry K."/>
            <person name="Bills G."/>
            <person name="Bluhm B."/>
            <person name="Cannon C."/>
            <person name="Castanera R."/>
            <person name="Culley D."/>
            <person name="Daum C."/>
            <person name="Ezra D."/>
            <person name="Gonzalez J."/>
            <person name="Henrissat B."/>
            <person name="Kuo A."/>
            <person name="Liang C."/>
            <person name="Lipzen A."/>
            <person name="Lutzoni F."/>
            <person name="Magnuson J."/>
            <person name="Mondo S."/>
            <person name="Nolan M."/>
            <person name="Ohm R."/>
            <person name="Pangilinan J."/>
            <person name="Park H.-J."/>
            <person name="Ramirez L."/>
            <person name="Alfaro M."/>
            <person name="Sun H."/>
            <person name="Tritt A."/>
            <person name="Yoshinaga Y."/>
            <person name="Zwiers L.-H."/>
            <person name="Turgeon B."/>
            <person name="Goodwin S."/>
            <person name="Spatafora J."/>
            <person name="Crous P."/>
            <person name="Grigoriev I."/>
        </authorList>
    </citation>
    <scope>NUCLEOTIDE SEQUENCE</scope>
    <source>
        <strain evidence="4">ATCC 16933</strain>
    </source>
</reference>
<dbReference type="PANTHER" id="PTHR31836:SF28">
    <property type="entry name" value="SRCR DOMAIN-CONTAINING PROTEIN-RELATED"/>
    <property type="match status" value="1"/>
</dbReference>
<dbReference type="SUPFAM" id="SSF50685">
    <property type="entry name" value="Barwin-like endoglucanases"/>
    <property type="match status" value="1"/>
</dbReference>
<feature type="signal peptide" evidence="3">
    <location>
        <begin position="1"/>
        <end position="19"/>
    </location>
</feature>
<evidence type="ECO:0000256" key="1">
    <source>
        <dbReference type="ARBA" id="ARBA00022729"/>
    </source>
</evidence>
<dbReference type="CDD" id="cd22191">
    <property type="entry name" value="DPBB_RlpA_EXP_N-like"/>
    <property type="match status" value="1"/>
</dbReference>
<name>A0A6A6PC14_9PEZI</name>
<feature type="compositionally biased region" description="Low complexity" evidence="2">
    <location>
        <begin position="82"/>
        <end position="97"/>
    </location>
</feature>